<feature type="compositionally biased region" description="Polar residues" evidence="1">
    <location>
        <begin position="66"/>
        <end position="79"/>
    </location>
</feature>
<gene>
    <name evidence="2" type="ORF">KHLLAP_LOCUS8085</name>
</gene>
<dbReference type="AlphaFoldDB" id="A0AAI8VN37"/>
<sequence length="235" mass="26654">MTKHSTADATVDKTNTMPDSKTKEAPMQDNEQEQLAKIAAKARSPTRNTFNSGPTKSFRTPRKLPSSANTSSEFSKNQSPTIRHCCARKGFAEDSKVGELKEDATIQVLKDLASSADPVSDLSALEVDDQHRLIFLLHKAFKQLRDVEWGHDALTERLYYHSSHADKGLLLLGDDKDDHEKEDEEDEPGPRRPQKRRLRTQVELRERVGVPPTRRRRRLLRAMDISQRLEIGAAF</sequence>
<evidence type="ECO:0000313" key="3">
    <source>
        <dbReference type="Proteomes" id="UP001295740"/>
    </source>
</evidence>
<name>A0AAI8VN37_9PEZI</name>
<proteinExistence type="predicted"/>
<organism evidence="2 3">
    <name type="scientific">Anthostomella pinea</name>
    <dbReference type="NCBI Taxonomy" id="933095"/>
    <lineage>
        <taxon>Eukaryota</taxon>
        <taxon>Fungi</taxon>
        <taxon>Dikarya</taxon>
        <taxon>Ascomycota</taxon>
        <taxon>Pezizomycotina</taxon>
        <taxon>Sordariomycetes</taxon>
        <taxon>Xylariomycetidae</taxon>
        <taxon>Xylariales</taxon>
        <taxon>Xylariaceae</taxon>
        <taxon>Anthostomella</taxon>
    </lineage>
</organism>
<feature type="compositionally biased region" description="Polar residues" evidence="1">
    <location>
        <begin position="45"/>
        <end position="58"/>
    </location>
</feature>
<keyword evidence="3" id="KW-1185">Reference proteome</keyword>
<comment type="caution">
    <text evidence="2">The sequence shown here is derived from an EMBL/GenBank/DDBJ whole genome shotgun (WGS) entry which is preliminary data.</text>
</comment>
<feature type="region of interest" description="Disordered" evidence="1">
    <location>
        <begin position="1"/>
        <end position="79"/>
    </location>
</feature>
<accession>A0AAI8VN37</accession>
<dbReference type="EMBL" id="CAUWAG010000010">
    <property type="protein sequence ID" value="CAJ2507617.1"/>
    <property type="molecule type" value="Genomic_DNA"/>
</dbReference>
<protein>
    <submittedName>
        <fullName evidence="2">Uu.00g088030.m01.CDS01</fullName>
    </submittedName>
</protein>
<reference evidence="2" key="1">
    <citation type="submission" date="2023-10" db="EMBL/GenBank/DDBJ databases">
        <authorList>
            <person name="Hackl T."/>
        </authorList>
    </citation>
    <scope>NUCLEOTIDE SEQUENCE</scope>
</reference>
<dbReference type="Proteomes" id="UP001295740">
    <property type="component" value="Unassembled WGS sequence"/>
</dbReference>
<evidence type="ECO:0000313" key="2">
    <source>
        <dbReference type="EMBL" id="CAJ2507617.1"/>
    </source>
</evidence>
<feature type="region of interest" description="Disordered" evidence="1">
    <location>
        <begin position="171"/>
        <end position="207"/>
    </location>
</feature>
<evidence type="ECO:0000256" key="1">
    <source>
        <dbReference type="SAM" id="MobiDB-lite"/>
    </source>
</evidence>